<gene>
    <name evidence="6" type="ORF">CFP71_40960</name>
</gene>
<comment type="caution">
    <text evidence="6">The sequence shown here is derived from an EMBL/GenBank/DDBJ whole genome shotgun (WGS) entry which is preliminary data.</text>
</comment>
<feature type="chain" id="PRO_5012669257" evidence="4">
    <location>
        <begin position="29"/>
        <end position="322"/>
    </location>
</feature>
<dbReference type="Gene3D" id="3.40.190.10">
    <property type="entry name" value="Periplasmic binding protein-like II"/>
    <property type="match status" value="2"/>
</dbReference>
<accession>A0A229RBT2</accession>
<reference evidence="6 7" key="1">
    <citation type="submission" date="2017-07" db="EMBL/GenBank/DDBJ databases">
        <title>Amycolatopsis thailandensis Genome sequencing and assembly.</title>
        <authorList>
            <person name="Kaur N."/>
            <person name="Mayilraj S."/>
        </authorList>
    </citation>
    <scope>NUCLEOTIDE SEQUENCE [LARGE SCALE GENOMIC DNA]</scope>
    <source>
        <strain evidence="6 7">JCM 16380</strain>
    </source>
</reference>
<dbReference type="PANTHER" id="PTHR30024">
    <property type="entry name" value="ALIPHATIC SULFONATES-BINDING PROTEIN-RELATED"/>
    <property type="match status" value="1"/>
</dbReference>
<dbReference type="PANTHER" id="PTHR30024:SF47">
    <property type="entry name" value="TAURINE-BINDING PERIPLASMIC PROTEIN"/>
    <property type="match status" value="1"/>
</dbReference>
<dbReference type="OrthoDB" id="8892982at2"/>
<keyword evidence="7" id="KW-1185">Reference proteome</keyword>
<dbReference type="Proteomes" id="UP000215223">
    <property type="component" value="Unassembled WGS sequence"/>
</dbReference>
<evidence type="ECO:0000313" key="7">
    <source>
        <dbReference type="Proteomes" id="UP000215223"/>
    </source>
</evidence>
<dbReference type="InterPro" id="IPR015168">
    <property type="entry name" value="SsuA/THI5"/>
</dbReference>
<dbReference type="SUPFAM" id="SSF53850">
    <property type="entry name" value="Periplasmic binding protein-like II"/>
    <property type="match status" value="1"/>
</dbReference>
<dbReference type="Pfam" id="PF09084">
    <property type="entry name" value="NMT1"/>
    <property type="match status" value="1"/>
</dbReference>
<evidence type="ECO:0000256" key="1">
    <source>
        <dbReference type="ARBA" id="ARBA00004418"/>
    </source>
</evidence>
<sequence>MFQHLGKRTLAATVAILLLVTSVSGCSAFSESAPPAPEKARITVSALPTIDLAPLWLAQEGGYFEAEGLQVALKPANSGQPPYEEMNSGKVDIVLSSYVPFILSGSTRTQNIKLVADGSSLDKYSSAIVTVPGSPVQRVVDLPGKRIAVVGNNTVAHLLIRSVMGDHGVDDHGVDWVTMRLEDVATALSEKRIDAAYLPEPFLTQAVLSSRASVVASLSSGASVNFPLTGYAATSEWVTANPNTLAAFRRALAAASRDIADRSKFEPIVVNHLKVSTDAAALMSLPTFTSVVNPQRLQRVSDLLQAMQVTPERFDVNGIIAR</sequence>
<name>A0A229RBT2_9PSEU</name>
<dbReference type="GO" id="GO:0042597">
    <property type="term" value="C:periplasmic space"/>
    <property type="evidence" value="ECO:0007669"/>
    <property type="project" value="UniProtKB-SubCell"/>
</dbReference>
<feature type="signal peptide" evidence="4">
    <location>
        <begin position="1"/>
        <end position="28"/>
    </location>
</feature>
<protein>
    <submittedName>
        <fullName evidence="6">Sulfonate ABC transporter substrate-binding protein</fullName>
    </submittedName>
</protein>
<comment type="similarity">
    <text evidence="2">Belongs to the bacterial solute-binding protein SsuA/TauA family.</text>
</comment>
<comment type="subcellular location">
    <subcellularLocation>
        <location evidence="1">Periplasm</location>
    </subcellularLocation>
</comment>
<evidence type="ECO:0000259" key="5">
    <source>
        <dbReference type="Pfam" id="PF09084"/>
    </source>
</evidence>
<dbReference type="PROSITE" id="PS51257">
    <property type="entry name" value="PROKAR_LIPOPROTEIN"/>
    <property type="match status" value="1"/>
</dbReference>
<organism evidence="6 7">
    <name type="scientific">Amycolatopsis thailandensis</name>
    <dbReference type="NCBI Taxonomy" id="589330"/>
    <lineage>
        <taxon>Bacteria</taxon>
        <taxon>Bacillati</taxon>
        <taxon>Actinomycetota</taxon>
        <taxon>Actinomycetes</taxon>
        <taxon>Pseudonocardiales</taxon>
        <taxon>Pseudonocardiaceae</taxon>
        <taxon>Amycolatopsis</taxon>
    </lineage>
</organism>
<dbReference type="AlphaFoldDB" id="A0A229RBT2"/>
<evidence type="ECO:0000313" key="6">
    <source>
        <dbReference type="EMBL" id="OXM44098.1"/>
    </source>
</evidence>
<proteinExistence type="inferred from homology"/>
<keyword evidence="3 4" id="KW-0732">Signal</keyword>
<dbReference type="RefSeq" id="WP_093939272.1">
    <property type="nucleotide sequence ID" value="NZ_NMQT01000194.1"/>
</dbReference>
<feature type="domain" description="SsuA/THI5-like" evidence="5">
    <location>
        <begin position="51"/>
        <end position="259"/>
    </location>
</feature>
<evidence type="ECO:0000256" key="2">
    <source>
        <dbReference type="ARBA" id="ARBA00010742"/>
    </source>
</evidence>
<evidence type="ECO:0000256" key="4">
    <source>
        <dbReference type="SAM" id="SignalP"/>
    </source>
</evidence>
<evidence type="ECO:0000256" key="3">
    <source>
        <dbReference type="ARBA" id="ARBA00022729"/>
    </source>
</evidence>
<dbReference type="EMBL" id="NMQT01000194">
    <property type="protein sequence ID" value="OXM44098.1"/>
    <property type="molecule type" value="Genomic_DNA"/>
</dbReference>